<name>A0ABN1JXK8_9CLOT</name>
<dbReference type="InterPro" id="IPR013022">
    <property type="entry name" value="Xyl_isomerase-like_TIM-brl"/>
</dbReference>
<dbReference type="RefSeq" id="WP_343764528.1">
    <property type="nucleotide sequence ID" value="NZ_BAAACG010000019.1"/>
</dbReference>
<keyword evidence="3" id="KW-1185">Reference proteome</keyword>
<proteinExistence type="predicted"/>
<comment type="caution">
    <text evidence="2">The sequence shown here is derived from an EMBL/GenBank/DDBJ whole genome shotgun (WGS) entry which is preliminary data.</text>
</comment>
<sequence length="261" mass="30574">MKIGISSACFYPDVLTEDSIKLMKNIGFDVGEVFLNTYSEYKDDFIEKLKEEKDKNNFYINSIHAFSAAFEPNLFDKYKRRQRDMLKIFEMVCKGVKKLDAKYYNFHGMRLSNLLNLDIKHVIDVYNELCYIASENEMTLLQENVSWCMSSNTTFLKILKENCKYPLGYTLDIKQAYKSGGSPLKYIDIMKEDLMNVHINDRDEKNICLLPGNGNIKYEDIYGKLKDIGYNNVCNIEVYKENYVDYSELKKSKDFLANIFI</sequence>
<feature type="domain" description="Xylose isomerase-like TIM barrel" evidence="1">
    <location>
        <begin position="21"/>
        <end position="254"/>
    </location>
</feature>
<dbReference type="Gene3D" id="3.20.20.150">
    <property type="entry name" value="Divalent-metal-dependent TIM barrel enzymes"/>
    <property type="match status" value="1"/>
</dbReference>
<dbReference type="GO" id="GO:0016853">
    <property type="term" value="F:isomerase activity"/>
    <property type="evidence" value="ECO:0007669"/>
    <property type="project" value="UniProtKB-KW"/>
</dbReference>
<protein>
    <submittedName>
        <fullName evidence="2">Sugar phosphate isomerase/epimerase</fullName>
    </submittedName>
</protein>
<dbReference type="PANTHER" id="PTHR12110">
    <property type="entry name" value="HYDROXYPYRUVATE ISOMERASE"/>
    <property type="match status" value="1"/>
</dbReference>
<organism evidence="2 3">
    <name type="scientific">Clostridium oceanicum</name>
    <dbReference type="NCBI Taxonomy" id="1543"/>
    <lineage>
        <taxon>Bacteria</taxon>
        <taxon>Bacillati</taxon>
        <taxon>Bacillota</taxon>
        <taxon>Clostridia</taxon>
        <taxon>Eubacteriales</taxon>
        <taxon>Clostridiaceae</taxon>
        <taxon>Clostridium</taxon>
    </lineage>
</organism>
<dbReference type="Proteomes" id="UP001501510">
    <property type="component" value="Unassembled WGS sequence"/>
</dbReference>
<gene>
    <name evidence="2" type="ORF">GCM10008906_38790</name>
</gene>
<dbReference type="Pfam" id="PF01261">
    <property type="entry name" value="AP_endonuc_2"/>
    <property type="match status" value="1"/>
</dbReference>
<evidence type="ECO:0000313" key="2">
    <source>
        <dbReference type="EMBL" id="GAA0748443.1"/>
    </source>
</evidence>
<reference evidence="2 3" key="1">
    <citation type="journal article" date="2019" name="Int. J. Syst. Evol. Microbiol.">
        <title>The Global Catalogue of Microorganisms (GCM) 10K type strain sequencing project: providing services to taxonomists for standard genome sequencing and annotation.</title>
        <authorList>
            <consortium name="The Broad Institute Genomics Platform"/>
            <consortium name="The Broad Institute Genome Sequencing Center for Infectious Disease"/>
            <person name="Wu L."/>
            <person name="Ma J."/>
        </authorList>
    </citation>
    <scope>NUCLEOTIDE SEQUENCE [LARGE SCALE GENOMIC DNA]</scope>
    <source>
        <strain evidence="2 3">JCM 1407</strain>
    </source>
</reference>
<accession>A0ABN1JXK8</accession>
<dbReference type="PANTHER" id="PTHR12110:SF21">
    <property type="entry name" value="XYLOSE ISOMERASE-LIKE TIM BARREL DOMAIN-CONTAINING PROTEIN"/>
    <property type="match status" value="1"/>
</dbReference>
<evidence type="ECO:0000313" key="3">
    <source>
        <dbReference type="Proteomes" id="UP001501510"/>
    </source>
</evidence>
<dbReference type="SUPFAM" id="SSF51658">
    <property type="entry name" value="Xylose isomerase-like"/>
    <property type="match status" value="1"/>
</dbReference>
<keyword evidence="2" id="KW-0413">Isomerase</keyword>
<dbReference type="InterPro" id="IPR050312">
    <property type="entry name" value="IolE/XylAMocC-like"/>
</dbReference>
<dbReference type="InterPro" id="IPR036237">
    <property type="entry name" value="Xyl_isomerase-like_sf"/>
</dbReference>
<dbReference type="EMBL" id="BAAACG010000019">
    <property type="protein sequence ID" value="GAA0748443.1"/>
    <property type="molecule type" value="Genomic_DNA"/>
</dbReference>
<evidence type="ECO:0000259" key="1">
    <source>
        <dbReference type="Pfam" id="PF01261"/>
    </source>
</evidence>